<dbReference type="EMBL" id="FTNM01000004">
    <property type="protein sequence ID" value="SIR27252.1"/>
    <property type="molecule type" value="Genomic_DNA"/>
</dbReference>
<organism evidence="1 2">
    <name type="scientific">Pontibacter lucknowensis</name>
    <dbReference type="NCBI Taxonomy" id="1077936"/>
    <lineage>
        <taxon>Bacteria</taxon>
        <taxon>Pseudomonadati</taxon>
        <taxon>Bacteroidota</taxon>
        <taxon>Cytophagia</taxon>
        <taxon>Cytophagales</taxon>
        <taxon>Hymenobacteraceae</taxon>
        <taxon>Pontibacter</taxon>
    </lineage>
</organism>
<dbReference type="RefSeq" id="WP_076422699.1">
    <property type="nucleotide sequence ID" value="NZ_FTNM01000004.1"/>
</dbReference>
<dbReference type="OrthoDB" id="851656at2"/>
<dbReference type="STRING" id="1077936.SAMN05421545_3041"/>
<sequence>MLIFWTFLIAALLGYIVGHYVIPNRQLRKALQDVRQQCALALDEGNKGVYKTMVTEDGKSSELVVEVRELAITKTGQVKVEYLSAQYRNPEFRTRKGDALLKEVRDLLGEYLPLNEIEWYEQTDRHERIKKYLDSLDLINHKLFR</sequence>
<name>A0A1N6ZK34_9BACT</name>
<evidence type="ECO:0000313" key="1">
    <source>
        <dbReference type="EMBL" id="SIR27252.1"/>
    </source>
</evidence>
<gene>
    <name evidence="1" type="ORF">SAMN05421545_3041</name>
</gene>
<dbReference type="Proteomes" id="UP000185924">
    <property type="component" value="Unassembled WGS sequence"/>
</dbReference>
<proteinExistence type="predicted"/>
<dbReference type="AlphaFoldDB" id="A0A1N6ZK34"/>
<evidence type="ECO:0000313" key="2">
    <source>
        <dbReference type="Proteomes" id="UP000185924"/>
    </source>
</evidence>
<reference evidence="2" key="1">
    <citation type="submission" date="2017-01" db="EMBL/GenBank/DDBJ databases">
        <authorList>
            <person name="Varghese N."/>
            <person name="Submissions S."/>
        </authorList>
    </citation>
    <scope>NUCLEOTIDE SEQUENCE [LARGE SCALE GENOMIC DNA]</scope>
    <source>
        <strain evidence="2">DM9</strain>
    </source>
</reference>
<protein>
    <submittedName>
        <fullName evidence="1">Uncharacterized protein</fullName>
    </submittedName>
</protein>
<accession>A0A1N6ZK34</accession>
<keyword evidence="2" id="KW-1185">Reference proteome</keyword>